<accession>A0A7H0KB91</accession>
<comment type="caution">
    <text evidence="2">The sequence shown here is derived from an EMBL/GenBank/DDBJ whole genome shotgun (WGS) entry which is preliminary data.</text>
</comment>
<proteinExistence type="predicted"/>
<gene>
    <name evidence="2" type="ORF">HMA55_10510</name>
    <name evidence="1" type="ORF">HMC16_02285</name>
</gene>
<evidence type="ECO:0000313" key="4">
    <source>
        <dbReference type="Proteomes" id="UP000581408"/>
    </source>
</evidence>
<name>A0A7H0KB91_9CORY</name>
<accession>A0A838CG59</accession>
<dbReference type="EMBL" id="JABFEE010000001">
    <property type="protein sequence ID" value="MBA1834566.1"/>
    <property type="molecule type" value="Genomic_DNA"/>
</dbReference>
<sequence length="92" mass="10211">MSTGHTHTGAHGCEATHRLLCELFDEDTTAERREAITSDLASCPECMAIARSERDVRAMVRDCCGPAKAPEPLRQRIIASITTVTYTEVQYR</sequence>
<dbReference type="AlphaFoldDB" id="A0A7H0KB91"/>
<evidence type="ECO:0000313" key="2">
    <source>
        <dbReference type="EMBL" id="MBA1838309.1"/>
    </source>
</evidence>
<evidence type="ECO:0000313" key="3">
    <source>
        <dbReference type="Proteomes" id="UP000577408"/>
    </source>
</evidence>
<dbReference type="RefSeq" id="WP_181193000.1">
    <property type="nucleotide sequence ID" value="NZ_JABFED010000009.1"/>
</dbReference>
<protein>
    <submittedName>
        <fullName evidence="2">Mycothiol system anti-sigma-R factor</fullName>
    </submittedName>
</protein>
<organism evidence="2 3">
    <name type="scientific">Corynebacterium wankanglinii</name>
    <dbReference type="NCBI Taxonomy" id="2735136"/>
    <lineage>
        <taxon>Bacteria</taxon>
        <taxon>Bacillati</taxon>
        <taxon>Actinomycetota</taxon>
        <taxon>Actinomycetes</taxon>
        <taxon>Mycobacteriales</taxon>
        <taxon>Corynebacteriaceae</taxon>
        <taxon>Corynebacterium</taxon>
    </lineage>
</organism>
<dbReference type="Proteomes" id="UP000577408">
    <property type="component" value="Unassembled WGS sequence"/>
</dbReference>
<dbReference type="EMBL" id="JABFED010000009">
    <property type="protein sequence ID" value="MBA1838309.1"/>
    <property type="molecule type" value="Genomic_DNA"/>
</dbReference>
<reference evidence="3 4" key="1">
    <citation type="submission" date="2020-05" db="EMBL/GenBank/DDBJ databases">
        <title>Descriptions of Corynebacterium xxxx sp. nov., Corynebacterium yyyy sp. nov. and Corynebacterium zzzz sp. nov.</title>
        <authorList>
            <person name="Zhang G."/>
        </authorList>
    </citation>
    <scope>NUCLEOTIDE SEQUENCE [LARGE SCALE GENOMIC DNA]</scope>
    <source>
        <strain evidence="2">Zg-913</strain>
        <strain evidence="3">zg-913</strain>
        <strain evidence="4">zg-915</strain>
        <strain evidence="1">Zg-915</strain>
    </source>
</reference>
<dbReference type="Proteomes" id="UP000581408">
    <property type="component" value="Unassembled WGS sequence"/>
</dbReference>
<keyword evidence="3" id="KW-1185">Reference proteome</keyword>
<evidence type="ECO:0000313" key="1">
    <source>
        <dbReference type="EMBL" id="MBA1834566.1"/>
    </source>
</evidence>